<dbReference type="VEuPathDB" id="FungiDB:PV09_01716"/>
<dbReference type="RefSeq" id="XP_016217660.1">
    <property type="nucleotide sequence ID" value="XM_016354648.1"/>
</dbReference>
<name>A0A0D1XY94_9PEZI</name>
<reference evidence="1 2" key="1">
    <citation type="submission" date="2015-01" db="EMBL/GenBank/DDBJ databases">
        <title>The Genome Sequence of Ochroconis gallopava CBS43764.</title>
        <authorList>
            <consortium name="The Broad Institute Genomics Platform"/>
            <person name="Cuomo C."/>
            <person name="de Hoog S."/>
            <person name="Gorbushina A."/>
            <person name="Stielow B."/>
            <person name="Teixiera M."/>
            <person name="Abouelleil A."/>
            <person name="Chapman S.B."/>
            <person name="Priest M."/>
            <person name="Young S.K."/>
            <person name="Wortman J."/>
            <person name="Nusbaum C."/>
            <person name="Birren B."/>
        </authorList>
    </citation>
    <scope>NUCLEOTIDE SEQUENCE [LARGE SCALE GENOMIC DNA]</scope>
    <source>
        <strain evidence="1 2">CBS 43764</strain>
    </source>
</reference>
<dbReference type="GeneID" id="27309689"/>
<organism evidence="1 2">
    <name type="scientific">Verruconis gallopava</name>
    <dbReference type="NCBI Taxonomy" id="253628"/>
    <lineage>
        <taxon>Eukaryota</taxon>
        <taxon>Fungi</taxon>
        <taxon>Dikarya</taxon>
        <taxon>Ascomycota</taxon>
        <taxon>Pezizomycotina</taxon>
        <taxon>Dothideomycetes</taxon>
        <taxon>Pleosporomycetidae</taxon>
        <taxon>Venturiales</taxon>
        <taxon>Sympoventuriaceae</taxon>
        <taxon>Verruconis</taxon>
    </lineage>
</organism>
<evidence type="ECO:0000313" key="2">
    <source>
        <dbReference type="Proteomes" id="UP000053259"/>
    </source>
</evidence>
<gene>
    <name evidence="1" type="ORF">PV09_01716</name>
</gene>
<proteinExistence type="predicted"/>
<dbReference type="AlphaFoldDB" id="A0A0D1XY94"/>
<evidence type="ECO:0000313" key="1">
    <source>
        <dbReference type="EMBL" id="KIW07791.1"/>
    </source>
</evidence>
<dbReference type="InParanoid" id="A0A0D1XY94"/>
<dbReference type="EMBL" id="KN847532">
    <property type="protein sequence ID" value="KIW07791.1"/>
    <property type="molecule type" value="Genomic_DNA"/>
</dbReference>
<protein>
    <submittedName>
        <fullName evidence="1">Uncharacterized protein</fullName>
    </submittedName>
</protein>
<accession>A0A0D1XY94</accession>
<dbReference type="Proteomes" id="UP000053259">
    <property type="component" value="Unassembled WGS sequence"/>
</dbReference>
<sequence>MRSGKTSEINADKGTIYSRLPEISTTLLSTQIPPIHRIKCPRAQCRTTCRGHVDPRARPVNMHVGRRAVFNRTGFKQRDVCSLTRLQPPSECLKNKQGNVIKKIVLLKIGASWTCRSFDRF</sequence>
<dbReference type="HOGENOM" id="CLU_2098710_0_0_1"/>
<keyword evidence="2" id="KW-1185">Reference proteome</keyword>